<dbReference type="AlphaFoldDB" id="A0AAE4MCV6"/>
<dbReference type="EMBL" id="JAWDKA010000005">
    <property type="protein sequence ID" value="MDV0441939.1"/>
    <property type="molecule type" value="Genomic_DNA"/>
</dbReference>
<evidence type="ECO:0000313" key="1">
    <source>
        <dbReference type="EMBL" id="MDV0441939.1"/>
    </source>
</evidence>
<organism evidence="1 2">
    <name type="scientific">Methanorbis furvi</name>
    <dbReference type="NCBI Taxonomy" id="3028299"/>
    <lineage>
        <taxon>Archaea</taxon>
        <taxon>Methanobacteriati</taxon>
        <taxon>Methanobacteriota</taxon>
        <taxon>Stenosarchaea group</taxon>
        <taxon>Methanomicrobia</taxon>
        <taxon>Methanomicrobiales</taxon>
        <taxon>Methanocorpusculaceae</taxon>
        <taxon>Methanorbis</taxon>
    </lineage>
</organism>
<reference evidence="1" key="1">
    <citation type="submission" date="2023-06" db="EMBL/GenBank/DDBJ databases">
        <title>Genome sequence of Methancorpusculaceae sp. Ag1.</title>
        <authorList>
            <person name="Protasov E."/>
            <person name="Platt K."/>
            <person name="Poehlein A."/>
            <person name="Daniel R."/>
            <person name="Brune A."/>
        </authorList>
    </citation>
    <scope>NUCLEOTIDE SEQUENCE</scope>
    <source>
        <strain evidence="1">Ag1</strain>
    </source>
</reference>
<dbReference type="Proteomes" id="UP001273136">
    <property type="component" value="Unassembled WGS sequence"/>
</dbReference>
<dbReference type="RefSeq" id="WP_338094340.1">
    <property type="nucleotide sequence ID" value="NZ_JAWDKA010000005.1"/>
</dbReference>
<comment type="caution">
    <text evidence="1">The sequence shown here is derived from an EMBL/GenBank/DDBJ whole genome shotgun (WGS) entry which is preliminary data.</text>
</comment>
<evidence type="ECO:0000313" key="2">
    <source>
        <dbReference type="Proteomes" id="UP001273136"/>
    </source>
</evidence>
<evidence type="ECO:0008006" key="3">
    <source>
        <dbReference type="Google" id="ProtNLM"/>
    </source>
</evidence>
<dbReference type="InterPro" id="IPR021377">
    <property type="entry name" value="DUF3006"/>
</dbReference>
<keyword evidence="2" id="KW-1185">Reference proteome</keyword>
<sequence>MSERLLITVDAIEGEKASLLLRLPEEERPFAVVPLSMLPEGVAVGDILSISFQAEPEMTEEARRRVAELHEKLMGR</sequence>
<gene>
    <name evidence="1" type="ORF">McpAg1_11530</name>
</gene>
<protein>
    <recommendedName>
        <fullName evidence="3">DUF3006 domain-containing protein</fullName>
    </recommendedName>
</protein>
<dbReference type="Gene3D" id="6.20.120.50">
    <property type="match status" value="1"/>
</dbReference>
<name>A0AAE4MCV6_9EURY</name>
<accession>A0AAE4MCV6</accession>
<proteinExistence type="predicted"/>
<dbReference type="Pfam" id="PF11213">
    <property type="entry name" value="DUF3006"/>
    <property type="match status" value="1"/>
</dbReference>